<accession>A0A382A701</accession>
<dbReference type="EMBL" id="UINC01024120">
    <property type="protein sequence ID" value="SVA97149.1"/>
    <property type="molecule type" value="Genomic_DNA"/>
</dbReference>
<evidence type="ECO:0000313" key="1">
    <source>
        <dbReference type="EMBL" id="SVA97149.1"/>
    </source>
</evidence>
<organism evidence="1">
    <name type="scientific">marine metagenome</name>
    <dbReference type="NCBI Taxonomy" id="408172"/>
    <lineage>
        <taxon>unclassified sequences</taxon>
        <taxon>metagenomes</taxon>
        <taxon>ecological metagenomes</taxon>
    </lineage>
</organism>
<protein>
    <submittedName>
        <fullName evidence="1">Uncharacterized protein</fullName>
    </submittedName>
</protein>
<gene>
    <name evidence="1" type="ORF">METZ01_LOCUS150003</name>
</gene>
<dbReference type="AlphaFoldDB" id="A0A382A701"/>
<name>A0A382A701_9ZZZZ</name>
<sequence length="32" mass="3785">MTILNLPKLGVYKRQNITMCLLWGIFIFSLEQ</sequence>
<reference evidence="1" key="1">
    <citation type="submission" date="2018-05" db="EMBL/GenBank/DDBJ databases">
        <authorList>
            <person name="Lanie J.A."/>
            <person name="Ng W.-L."/>
            <person name="Kazmierczak K.M."/>
            <person name="Andrzejewski T.M."/>
            <person name="Davidsen T.M."/>
            <person name="Wayne K.J."/>
            <person name="Tettelin H."/>
            <person name="Glass J.I."/>
            <person name="Rusch D."/>
            <person name="Podicherti R."/>
            <person name="Tsui H.-C.T."/>
            <person name="Winkler M.E."/>
        </authorList>
    </citation>
    <scope>NUCLEOTIDE SEQUENCE</scope>
</reference>
<proteinExistence type="predicted"/>